<evidence type="ECO:0000313" key="2">
    <source>
        <dbReference type="Proteomes" id="UP000708208"/>
    </source>
</evidence>
<organism evidence="1 2">
    <name type="scientific">Allacma fusca</name>
    <dbReference type="NCBI Taxonomy" id="39272"/>
    <lineage>
        <taxon>Eukaryota</taxon>
        <taxon>Metazoa</taxon>
        <taxon>Ecdysozoa</taxon>
        <taxon>Arthropoda</taxon>
        <taxon>Hexapoda</taxon>
        <taxon>Collembola</taxon>
        <taxon>Symphypleona</taxon>
        <taxon>Sminthuridae</taxon>
        <taxon>Allacma</taxon>
    </lineage>
</organism>
<dbReference type="Proteomes" id="UP000708208">
    <property type="component" value="Unassembled WGS sequence"/>
</dbReference>
<comment type="caution">
    <text evidence="1">The sequence shown here is derived from an EMBL/GenBank/DDBJ whole genome shotgun (WGS) entry which is preliminary data.</text>
</comment>
<protein>
    <submittedName>
        <fullName evidence="1">Uncharacterized protein</fullName>
    </submittedName>
</protein>
<name>A0A8J2KP58_9HEXA</name>
<evidence type="ECO:0000313" key="1">
    <source>
        <dbReference type="EMBL" id="CAG7728981.1"/>
    </source>
</evidence>
<sequence>MFISALQHEEASSPVDTYWIGTGDGEIESLKSVRKSHAHHFPEIVCVEEIPWGGNIVTIGRGATGTGVKDKYNGGTQY</sequence>
<accession>A0A8J2KP58</accession>
<keyword evidence="2" id="KW-1185">Reference proteome</keyword>
<dbReference type="AlphaFoldDB" id="A0A8J2KP58"/>
<dbReference type="EMBL" id="CAJVCH010171629">
    <property type="protein sequence ID" value="CAG7728981.1"/>
    <property type="molecule type" value="Genomic_DNA"/>
</dbReference>
<gene>
    <name evidence="1" type="ORF">AFUS01_LOCUS17723</name>
</gene>
<proteinExistence type="predicted"/>
<reference evidence="1" key="1">
    <citation type="submission" date="2021-06" db="EMBL/GenBank/DDBJ databases">
        <authorList>
            <person name="Hodson N. C."/>
            <person name="Mongue J. A."/>
            <person name="Jaron S. K."/>
        </authorList>
    </citation>
    <scope>NUCLEOTIDE SEQUENCE</scope>
</reference>